<dbReference type="InterPro" id="IPR013094">
    <property type="entry name" value="AB_hydrolase_3"/>
</dbReference>
<organism evidence="5">
    <name type="scientific">Acidobacterium capsulatum</name>
    <dbReference type="NCBI Taxonomy" id="33075"/>
    <lineage>
        <taxon>Bacteria</taxon>
        <taxon>Pseudomonadati</taxon>
        <taxon>Acidobacteriota</taxon>
        <taxon>Terriglobia</taxon>
        <taxon>Terriglobales</taxon>
        <taxon>Acidobacteriaceae</taxon>
        <taxon>Acidobacterium</taxon>
    </lineage>
</organism>
<dbReference type="Pfam" id="PF07859">
    <property type="entry name" value="Abhydrolase_3"/>
    <property type="match status" value="1"/>
</dbReference>
<evidence type="ECO:0000256" key="2">
    <source>
        <dbReference type="ARBA" id="ARBA00022801"/>
    </source>
</evidence>
<dbReference type="SUPFAM" id="SSF53474">
    <property type="entry name" value="alpha/beta-Hydrolases"/>
    <property type="match status" value="1"/>
</dbReference>
<comment type="similarity">
    <text evidence="1">Belongs to the 'GDXG' lipolytic enzyme family.</text>
</comment>
<protein>
    <submittedName>
        <fullName evidence="5">Alpha/beta hydrolase</fullName>
    </submittedName>
</protein>
<comment type="caution">
    <text evidence="5">The sequence shown here is derived from an EMBL/GenBank/DDBJ whole genome shotgun (WGS) entry which is preliminary data.</text>
</comment>
<feature type="domain" description="Alpha/beta hydrolase fold-3" evidence="4">
    <location>
        <begin position="77"/>
        <end position="282"/>
    </location>
</feature>
<dbReference type="PANTHER" id="PTHR48081">
    <property type="entry name" value="AB HYDROLASE SUPERFAMILY PROTEIN C4A8.06C"/>
    <property type="match status" value="1"/>
</dbReference>
<evidence type="ECO:0000256" key="3">
    <source>
        <dbReference type="PROSITE-ProRule" id="PRU10038"/>
    </source>
</evidence>
<proteinExistence type="inferred from homology"/>
<sequence length="310" mass="33594">MPIDPKLRALLDSLPPAPPLDQVTPDQVRAHIQKMVAGMEFPDLPQVRTQDVEIPAPAGVIPARVYSAGGAEPAPVIVHFHGGGWVVGSLETHDPFCRYLCGLTQAVIVSVDYRLAPEHKFPAAVEDAEAATLWVLEHAAELGGDAKRVFVSGDSAGGNLAATVALLLRGKATLRGQLLLFPATDGAPEEYASYQSNATGYGLEAVSMRWYIGQYLAGEEQRSDPRFAPVRASDLSGLPPALVMTGEYDVLRDEGIRYAERLTEAGVAVTHIHYGRMHHNFAVWPLTVAALPQSFEARREMAEWVRQTAQ</sequence>
<dbReference type="InterPro" id="IPR029058">
    <property type="entry name" value="AB_hydrolase_fold"/>
</dbReference>
<name>A0A7V4XTX9_9BACT</name>
<dbReference type="InterPro" id="IPR002168">
    <property type="entry name" value="Lipase_GDXG_HIS_AS"/>
</dbReference>
<dbReference type="Gene3D" id="3.40.50.1820">
    <property type="entry name" value="alpha/beta hydrolase"/>
    <property type="match status" value="1"/>
</dbReference>
<evidence type="ECO:0000259" key="4">
    <source>
        <dbReference type="Pfam" id="PF07859"/>
    </source>
</evidence>
<dbReference type="EMBL" id="DTKL01000065">
    <property type="protein sequence ID" value="HGY95089.1"/>
    <property type="molecule type" value="Genomic_DNA"/>
</dbReference>
<reference evidence="5" key="1">
    <citation type="journal article" date="2020" name="mSystems">
        <title>Genome- and Community-Level Interaction Insights into Carbon Utilization and Element Cycling Functions of Hydrothermarchaeota in Hydrothermal Sediment.</title>
        <authorList>
            <person name="Zhou Z."/>
            <person name="Liu Y."/>
            <person name="Xu W."/>
            <person name="Pan J."/>
            <person name="Luo Z.H."/>
            <person name="Li M."/>
        </authorList>
    </citation>
    <scope>NUCLEOTIDE SEQUENCE [LARGE SCALE GENOMIC DNA]</scope>
    <source>
        <strain evidence="5">SpSt-855</strain>
    </source>
</reference>
<dbReference type="PANTHER" id="PTHR48081:SF8">
    <property type="entry name" value="ALPHA_BETA HYDROLASE FOLD-3 DOMAIN-CONTAINING PROTEIN-RELATED"/>
    <property type="match status" value="1"/>
</dbReference>
<gene>
    <name evidence="5" type="ORF">ENW50_10480</name>
</gene>
<dbReference type="InterPro" id="IPR033140">
    <property type="entry name" value="Lipase_GDXG_put_SER_AS"/>
</dbReference>
<keyword evidence="2 5" id="KW-0378">Hydrolase</keyword>
<accession>A0A7V4XTX9</accession>
<dbReference type="FunFam" id="3.40.50.1820:FF:000089">
    <property type="entry name" value="Alpha/beta hydrolase"/>
    <property type="match status" value="1"/>
</dbReference>
<evidence type="ECO:0000313" key="5">
    <source>
        <dbReference type="EMBL" id="HGY95089.1"/>
    </source>
</evidence>
<dbReference type="GO" id="GO:0016787">
    <property type="term" value="F:hydrolase activity"/>
    <property type="evidence" value="ECO:0007669"/>
    <property type="project" value="UniProtKB-KW"/>
</dbReference>
<evidence type="ECO:0000256" key="1">
    <source>
        <dbReference type="ARBA" id="ARBA00010515"/>
    </source>
</evidence>
<dbReference type="PROSITE" id="PS01173">
    <property type="entry name" value="LIPASE_GDXG_HIS"/>
    <property type="match status" value="1"/>
</dbReference>
<dbReference type="AlphaFoldDB" id="A0A7V4XTX9"/>
<dbReference type="PROSITE" id="PS01174">
    <property type="entry name" value="LIPASE_GDXG_SER"/>
    <property type="match status" value="1"/>
</dbReference>
<dbReference type="InterPro" id="IPR050300">
    <property type="entry name" value="GDXG_lipolytic_enzyme"/>
</dbReference>
<feature type="active site" evidence="3">
    <location>
        <position position="155"/>
    </location>
</feature>